<name>A0A8H9C3S8_9HYPH</name>
<feature type="compositionally biased region" description="Basic and acidic residues" evidence="1">
    <location>
        <begin position="386"/>
        <end position="407"/>
    </location>
</feature>
<dbReference type="Proteomes" id="UP000663508">
    <property type="component" value="Chromosome"/>
</dbReference>
<evidence type="ECO:0008006" key="4">
    <source>
        <dbReference type="Google" id="ProtNLM"/>
    </source>
</evidence>
<gene>
    <name evidence="2" type="ORF">mvi_00660</name>
</gene>
<dbReference type="KEGG" id="mind:mvi_00660"/>
<sequence>MRGDLPLALKGAEAFIMVAPAVPRPASYLLSPELLAWAPEATARDLALWETLLTLAQAPDGSVQDLQLPRIAGVRQALAALSASGRQAQPRELVDSLHRLFGRERAPLKLKGEFGYRLPSFLGDVLVPGRYGHLDLVTLARFRHRASALLYRRLVGELAAAKARYVAGGAPHLIELTPTQLATTMGLPAEIRVGQLKAAYLTPTLAEIAAHVRAFRVVAEEVHGEKRPGQLHAPLERVVLAIELLPPERLDAVPVRRLPREDFAFLLQQGDAARYRVSGKTLARVSALFAGRSLPGAKAGPGPAVASDVQTRLDLWLAALNEALTGVPVTPEAETRAYRGARLLAAIETEGVDLSFIGFHREEADAPDLQPALDCDAGVRVRVDARKARADRRKAEDRAQANDARRDVRAKRAAGEAPAPIPRETVKVTTPAPAPASAAPSAPELARPDPDAVARAMAILSTPEAKREAKDLGWYWQYGLEFPLTQAGRIGRVFLRAEFKARFPLLHEADALLGQPYRRSVILLSKLLGVTKDNLDNDERLTPHPCIDLDLAEGCALVLGKSFAFAVEGGRLDGLVDRLAEDRERMLGQANKALAEWKDRQRKLARAAARPRPEPPTPAIHCEVRRNALGVYERVDD</sequence>
<evidence type="ECO:0000313" key="3">
    <source>
        <dbReference type="Proteomes" id="UP000663508"/>
    </source>
</evidence>
<proteinExistence type="predicted"/>
<evidence type="ECO:0000256" key="1">
    <source>
        <dbReference type="SAM" id="MobiDB-lite"/>
    </source>
</evidence>
<dbReference type="AlphaFoldDB" id="A0A8H9C3S8"/>
<reference evidence="2" key="1">
    <citation type="submission" date="2020-11" db="EMBL/GenBank/DDBJ databases">
        <title>Complete genome sequence of a novel pathogenic Methylobacterium strain isolated from rice in Vietnam.</title>
        <authorList>
            <person name="Lai K."/>
            <person name="Okazaki S."/>
            <person name="Higashi K."/>
            <person name="Mori H."/>
            <person name="Toyoda A."/>
            <person name="Kurokawa K."/>
        </authorList>
    </citation>
    <scope>NUCLEOTIDE SEQUENCE</scope>
    <source>
        <strain evidence="2">VL1</strain>
    </source>
</reference>
<evidence type="ECO:0000313" key="2">
    <source>
        <dbReference type="EMBL" id="BCM81605.1"/>
    </source>
</evidence>
<dbReference type="EMBL" id="AP024145">
    <property type="protein sequence ID" value="BCM81605.1"/>
    <property type="molecule type" value="Genomic_DNA"/>
</dbReference>
<protein>
    <recommendedName>
        <fullName evidence="4">Initiator Rep protein domain-containing protein</fullName>
    </recommendedName>
</protein>
<feature type="region of interest" description="Disordered" evidence="1">
    <location>
        <begin position="386"/>
        <end position="448"/>
    </location>
</feature>
<accession>A0A8H9C3S8</accession>
<organism evidence="2 3">
    <name type="scientific">Methylobacterium indicum</name>
    <dbReference type="NCBI Taxonomy" id="1775910"/>
    <lineage>
        <taxon>Bacteria</taxon>
        <taxon>Pseudomonadati</taxon>
        <taxon>Pseudomonadota</taxon>
        <taxon>Alphaproteobacteria</taxon>
        <taxon>Hyphomicrobiales</taxon>
        <taxon>Methylobacteriaceae</taxon>
        <taxon>Methylobacterium</taxon>
    </lineage>
</organism>